<feature type="transmembrane region" description="Helical" evidence="1">
    <location>
        <begin position="7"/>
        <end position="27"/>
    </location>
</feature>
<evidence type="ECO:0000256" key="1">
    <source>
        <dbReference type="SAM" id="Phobius"/>
    </source>
</evidence>
<keyword evidence="1" id="KW-0812">Transmembrane</keyword>
<evidence type="ECO:0000313" key="2">
    <source>
        <dbReference type="EMBL" id="JAH11889.1"/>
    </source>
</evidence>
<reference evidence="2" key="2">
    <citation type="journal article" date="2015" name="Fish Shellfish Immunol.">
        <title>Early steps in the European eel (Anguilla anguilla)-Vibrio vulnificus interaction in the gills: Role of the RtxA13 toxin.</title>
        <authorList>
            <person name="Callol A."/>
            <person name="Pajuelo D."/>
            <person name="Ebbesson L."/>
            <person name="Teles M."/>
            <person name="MacKenzie S."/>
            <person name="Amaro C."/>
        </authorList>
    </citation>
    <scope>NUCLEOTIDE SEQUENCE</scope>
</reference>
<accession>A0A0E9Q580</accession>
<dbReference type="AlphaFoldDB" id="A0A0E9Q580"/>
<keyword evidence="1" id="KW-0472">Membrane</keyword>
<organism evidence="2">
    <name type="scientific">Anguilla anguilla</name>
    <name type="common">European freshwater eel</name>
    <name type="synonym">Muraena anguilla</name>
    <dbReference type="NCBI Taxonomy" id="7936"/>
    <lineage>
        <taxon>Eukaryota</taxon>
        <taxon>Metazoa</taxon>
        <taxon>Chordata</taxon>
        <taxon>Craniata</taxon>
        <taxon>Vertebrata</taxon>
        <taxon>Euteleostomi</taxon>
        <taxon>Actinopterygii</taxon>
        <taxon>Neopterygii</taxon>
        <taxon>Teleostei</taxon>
        <taxon>Anguilliformes</taxon>
        <taxon>Anguillidae</taxon>
        <taxon>Anguilla</taxon>
    </lineage>
</organism>
<sequence length="28" mass="3129">MRTISCTINSINLVVLCALNLGCTIYWL</sequence>
<dbReference type="EMBL" id="GBXM01096688">
    <property type="protein sequence ID" value="JAH11889.1"/>
    <property type="molecule type" value="Transcribed_RNA"/>
</dbReference>
<reference evidence="2" key="1">
    <citation type="submission" date="2014-11" db="EMBL/GenBank/DDBJ databases">
        <authorList>
            <person name="Amaro Gonzalez C."/>
        </authorList>
    </citation>
    <scope>NUCLEOTIDE SEQUENCE</scope>
</reference>
<name>A0A0E9Q580_ANGAN</name>
<proteinExistence type="predicted"/>
<protein>
    <submittedName>
        <fullName evidence="2">Uncharacterized protein</fullName>
    </submittedName>
</protein>
<keyword evidence="1" id="KW-1133">Transmembrane helix</keyword>